<feature type="chain" id="PRO_5032296508" evidence="1">
    <location>
        <begin position="19"/>
        <end position="134"/>
    </location>
</feature>
<feature type="signal peptide" evidence="1">
    <location>
        <begin position="1"/>
        <end position="18"/>
    </location>
</feature>
<dbReference type="AlphaFoldDB" id="A0A843UK02"/>
<dbReference type="EMBL" id="NMUH01000630">
    <property type="protein sequence ID" value="MQL82426.1"/>
    <property type="molecule type" value="Genomic_DNA"/>
</dbReference>
<evidence type="ECO:0000313" key="3">
    <source>
        <dbReference type="Proteomes" id="UP000652761"/>
    </source>
</evidence>
<keyword evidence="1" id="KW-0732">Signal</keyword>
<evidence type="ECO:0000256" key="1">
    <source>
        <dbReference type="SAM" id="SignalP"/>
    </source>
</evidence>
<organism evidence="2 3">
    <name type="scientific">Colocasia esculenta</name>
    <name type="common">Wild taro</name>
    <name type="synonym">Arum esculentum</name>
    <dbReference type="NCBI Taxonomy" id="4460"/>
    <lineage>
        <taxon>Eukaryota</taxon>
        <taxon>Viridiplantae</taxon>
        <taxon>Streptophyta</taxon>
        <taxon>Embryophyta</taxon>
        <taxon>Tracheophyta</taxon>
        <taxon>Spermatophyta</taxon>
        <taxon>Magnoliopsida</taxon>
        <taxon>Liliopsida</taxon>
        <taxon>Araceae</taxon>
        <taxon>Aroideae</taxon>
        <taxon>Colocasieae</taxon>
        <taxon>Colocasia</taxon>
    </lineage>
</organism>
<reference evidence="2" key="1">
    <citation type="submission" date="2017-07" db="EMBL/GenBank/DDBJ databases">
        <title>Taro Niue Genome Assembly and Annotation.</title>
        <authorList>
            <person name="Atibalentja N."/>
            <person name="Keating K."/>
            <person name="Fields C.J."/>
        </authorList>
    </citation>
    <scope>NUCLEOTIDE SEQUENCE</scope>
    <source>
        <strain evidence="2">Niue_2</strain>
        <tissue evidence="2">Leaf</tissue>
    </source>
</reference>
<protein>
    <submittedName>
        <fullName evidence="2">Uncharacterized protein</fullName>
    </submittedName>
</protein>
<proteinExistence type="predicted"/>
<sequence>MVPDPLLLLALAVRCVVGNIPSSTPHVVESTAVGSKPPCLPLPSLAEVGPTTSAPLPLTVGLYNREMEERYINDSQHPELDHDIWIAAYEAPKKARWEALAAARLCRRHLGLKGELPRCRPLGGATTGEVPLLG</sequence>
<evidence type="ECO:0000313" key="2">
    <source>
        <dbReference type="EMBL" id="MQL82426.1"/>
    </source>
</evidence>
<gene>
    <name evidence="2" type="ORF">Taro_014902</name>
</gene>
<name>A0A843UK02_COLES</name>
<comment type="caution">
    <text evidence="2">The sequence shown here is derived from an EMBL/GenBank/DDBJ whole genome shotgun (WGS) entry which is preliminary data.</text>
</comment>
<keyword evidence="3" id="KW-1185">Reference proteome</keyword>
<dbReference type="Proteomes" id="UP000652761">
    <property type="component" value="Unassembled WGS sequence"/>
</dbReference>
<accession>A0A843UK02</accession>